<dbReference type="InterPro" id="IPR010985">
    <property type="entry name" value="Ribbon_hlx_hlx"/>
</dbReference>
<evidence type="ECO:0008006" key="3">
    <source>
        <dbReference type="Google" id="ProtNLM"/>
    </source>
</evidence>
<dbReference type="EMBL" id="UEYP01000001">
    <property type="protein sequence ID" value="SSC65693.1"/>
    <property type="molecule type" value="Genomic_DNA"/>
</dbReference>
<protein>
    <recommendedName>
        <fullName evidence="3">Ribbon-helix-helix protein CopG domain-containing protein</fullName>
    </recommendedName>
</protein>
<dbReference type="InterPro" id="IPR046257">
    <property type="entry name" value="DUF6290"/>
</dbReference>
<dbReference type="Gene3D" id="1.10.1220.10">
    <property type="entry name" value="Met repressor-like"/>
    <property type="match status" value="1"/>
</dbReference>
<sequence length="72" mass="8434">MATVNIRIDDEIEARWEKITKAHGLDRNNLFRDAILEKLEELEDLYAVEARLKEPFKPVPNDQVWKELGLAD</sequence>
<organism evidence="1 2">
    <name type="scientific">Ciceribacter selenitireducens ATCC BAA-1503</name>
    <dbReference type="NCBI Taxonomy" id="1336235"/>
    <lineage>
        <taxon>Bacteria</taxon>
        <taxon>Pseudomonadati</taxon>
        <taxon>Pseudomonadota</taxon>
        <taxon>Alphaproteobacteria</taxon>
        <taxon>Hyphomicrobiales</taxon>
        <taxon>Rhizobiaceae</taxon>
        <taxon>Ciceribacter</taxon>
    </lineage>
</organism>
<reference evidence="2" key="1">
    <citation type="submission" date="2018-07" db="EMBL/GenBank/DDBJ databases">
        <authorList>
            <person name="Peiro R."/>
            <person name="Begona"/>
            <person name="Cbmso G."/>
            <person name="Lopez M."/>
            <person name="Gonzalez S."/>
        </authorList>
    </citation>
    <scope>NUCLEOTIDE SEQUENCE [LARGE SCALE GENOMIC DNA]</scope>
</reference>
<accession>A0A376AE15</accession>
<keyword evidence="2" id="KW-1185">Reference proteome</keyword>
<evidence type="ECO:0000313" key="1">
    <source>
        <dbReference type="EMBL" id="SSC65693.1"/>
    </source>
</evidence>
<dbReference type="RefSeq" id="WP_115668742.1">
    <property type="nucleotide sequence ID" value="NZ_UEYP01000001.1"/>
</dbReference>
<evidence type="ECO:0000313" key="2">
    <source>
        <dbReference type="Proteomes" id="UP000254764"/>
    </source>
</evidence>
<proteinExistence type="predicted"/>
<dbReference type="OrthoDB" id="8115796at2"/>
<dbReference type="InterPro" id="IPR013321">
    <property type="entry name" value="Arc_rbn_hlx_hlx"/>
</dbReference>
<name>A0A376AE15_9HYPH</name>
<dbReference type="GO" id="GO:0006355">
    <property type="term" value="P:regulation of DNA-templated transcription"/>
    <property type="evidence" value="ECO:0007669"/>
    <property type="project" value="InterPro"/>
</dbReference>
<dbReference type="Pfam" id="PF19807">
    <property type="entry name" value="DUF6290"/>
    <property type="match status" value="1"/>
</dbReference>
<dbReference type="SUPFAM" id="SSF47598">
    <property type="entry name" value="Ribbon-helix-helix"/>
    <property type="match status" value="1"/>
</dbReference>
<dbReference type="Proteomes" id="UP000254764">
    <property type="component" value="Unassembled WGS sequence"/>
</dbReference>
<dbReference type="AlphaFoldDB" id="A0A376AE15"/>
<gene>
    <name evidence="1" type="ORF">RHIZ70_1401</name>
</gene>